<dbReference type="Proteomes" id="UP000827721">
    <property type="component" value="Unassembled WGS sequence"/>
</dbReference>
<reference evidence="8 9" key="1">
    <citation type="submission" date="2021-02" db="EMBL/GenBank/DDBJ databases">
        <title>Plant Genome Project.</title>
        <authorList>
            <person name="Zhang R.-G."/>
        </authorList>
    </citation>
    <scope>NUCLEOTIDE SEQUENCE [LARGE SCALE GENOMIC DNA]</scope>
    <source>
        <tissue evidence="8">Leaves</tissue>
    </source>
</reference>
<dbReference type="PANTHER" id="PTHR14140:SF46">
    <property type="entry name" value="E3 UBIQUITIN-PROTEIN LIGASE ORTHRUS 1-RELATED"/>
    <property type="match status" value="1"/>
</dbReference>
<evidence type="ECO:0000256" key="2">
    <source>
        <dbReference type="ARBA" id="ARBA00022679"/>
    </source>
</evidence>
<keyword evidence="7" id="KW-0156">Chromatin regulator</keyword>
<keyword evidence="5" id="KW-0833">Ubl conjugation pathway</keyword>
<keyword evidence="2" id="KW-0808">Transferase</keyword>
<dbReference type="PANTHER" id="PTHR14140">
    <property type="entry name" value="E3 UBIQUITIN-PROTEIN LIGASE UHRF-RELATED"/>
    <property type="match status" value="1"/>
</dbReference>
<dbReference type="EMBL" id="JAFEMO010000011">
    <property type="protein sequence ID" value="KAH7557064.1"/>
    <property type="molecule type" value="Genomic_DNA"/>
</dbReference>
<evidence type="ECO:0000256" key="7">
    <source>
        <dbReference type="ARBA" id="ARBA00022853"/>
    </source>
</evidence>
<protein>
    <submittedName>
        <fullName evidence="8">Uncharacterized protein</fullName>
    </submittedName>
</protein>
<comment type="pathway">
    <text evidence="1">Protein modification; protein ubiquitination.</text>
</comment>
<evidence type="ECO:0000256" key="4">
    <source>
        <dbReference type="ARBA" id="ARBA00022771"/>
    </source>
</evidence>
<keyword evidence="4" id="KW-0863">Zinc-finger</keyword>
<evidence type="ECO:0000256" key="5">
    <source>
        <dbReference type="ARBA" id="ARBA00022786"/>
    </source>
</evidence>
<evidence type="ECO:0000313" key="9">
    <source>
        <dbReference type="Proteomes" id="UP000827721"/>
    </source>
</evidence>
<keyword evidence="3" id="KW-0479">Metal-binding</keyword>
<proteinExistence type="predicted"/>
<evidence type="ECO:0000256" key="3">
    <source>
        <dbReference type="ARBA" id="ARBA00022723"/>
    </source>
</evidence>
<evidence type="ECO:0000313" key="8">
    <source>
        <dbReference type="EMBL" id="KAH7557064.1"/>
    </source>
</evidence>
<gene>
    <name evidence="8" type="ORF">JRO89_XS11G0039900</name>
</gene>
<name>A0ABQ8HEK8_9ROSI</name>
<dbReference type="Gene3D" id="2.30.280.10">
    <property type="entry name" value="SRA-YDG"/>
    <property type="match status" value="1"/>
</dbReference>
<dbReference type="SUPFAM" id="SSF88697">
    <property type="entry name" value="PUA domain-like"/>
    <property type="match status" value="1"/>
</dbReference>
<accession>A0ABQ8HEK8</accession>
<sequence length="160" mass="17984">MWRKTGIQGFKVCRYLFVRCDNNDAPWTSDEYGDWPRPLPVIPKLENAVDITKRKEGSSWDFNMSMETGQLNMRRACRRSIFNLIIQRHSYSALVSQVVLSALGCLEGTSYLLRYQMVSSPTMNIAWDDAGCLCPGGDLFNYAAPGEEANVGLGLFCPIS</sequence>
<comment type="caution">
    <text evidence="8">The sequence shown here is derived from an EMBL/GenBank/DDBJ whole genome shotgun (WGS) entry which is preliminary data.</text>
</comment>
<dbReference type="InterPro" id="IPR045134">
    <property type="entry name" value="UHRF1/2-like"/>
</dbReference>
<organism evidence="8 9">
    <name type="scientific">Xanthoceras sorbifolium</name>
    <dbReference type="NCBI Taxonomy" id="99658"/>
    <lineage>
        <taxon>Eukaryota</taxon>
        <taxon>Viridiplantae</taxon>
        <taxon>Streptophyta</taxon>
        <taxon>Embryophyta</taxon>
        <taxon>Tracheophyta</taxon>
        <taxon>Spermatophyta</taxon>
        <taxon>Magnoliopsida</taxon>
        <taxon>eudicotyledons</taxon>
        <taxon>Gunneridae</taxon>
        <taxon>Pentapetalae</taxon>
        <taxon>rosids</taxon>
        <taxon>malvids</taxon>
        <taxon>Sapindales</taxon>
        <taxon>Sapindaceae</taxon>
        <taxon>Xanthoceroideae</taxon>
        <taxon>Xanthoceras</taxon>
    </lineage>
</organism>
<evidence type="ECO:0000256" key="6">
    <source>
        <dbReference type="ARBA" id="ARBA00022833"/>
    </source>
</evidence>
<dbReference type="InterPro" id="IPR015947">
    <property type="entry name" value="PUA-like_sf"/>
</dbReference>
<keyword evidence="6" id="KW-0862">Zinc</keyword>
<keyword evidence="9" id="KW-1185">Reference proteome</keyword>
<dbReference type="InterPro" id="IPR036987">
    <property type="entry name" value="SRA-YDG_sf"/>
</dbReference>
<evidence type="ECO:0000256" key="1">
    <source>
        <dbReference type="ARBA" id="ARBA00004906"/>
    </source>
</evidence>